<dbReference type="InterPro" id="IPR000835">
    <property type="entry name" value="HTH_MarR-typ"/>
</dbReference>
<evidence type="ECO:0000259" key="4">
    <source>
        <dbReference type="SMART" id="SM00347"/>
    </source>
</evidence>
<dbReference type="InterPro" id="IPR036388">
    <property type="entry name" value="WH-like_DNA-bd_sf"/>
</dbReference>
<name>A0ABW2TIY7_9PSEU</name>
<accession>A0ABW2TIY7</accession>
<dbReference type="Pfam" id="PF12802">
    <property type="entry name" value="MarR_2"/>
    <property type="match status" value="1"/>
</dbReference>
<keyword evidence="1" id="KW-0805">Transcription regulation</keyword>
<evidence type="ECO:0000256" key="3">
    <source>
        <dbReference type="ARBA" id="ARBA00023163"/>
    </source>
</evidence>
<keyword evidence="2" id="KW-0238">DNA-binding</keyword>
<sequence>MRHLLDRLDAAVASVYADLGMPWFRTRFAAYLRLLDGGPRSIKELAEAVGVTHSAASQTVAQMVKADLVALEPGQDARQRMVRLTPAAERLLPVIHAEWAATARAASALEAELSASLSGLVDEVFAALDRTPMRDRIAEADPGLVSRWAPSGRGASGRTP</sequence>
<keyword evidence="6" id="KW-1185">Reference proteome</keyword>
<keyword evidence="3" id="KW-0804">Transcription</keyword>
<dbReference type="CDD" id="cd00090">
    <property type="entry name" value="HTH_ARSR"/>
    <property type="match status" value="1"/>
</dbReference>
<dbReference type="Gene3D" id="1.10.10.10">
    <property type="entry name" value="Winged helix-like DNA-binding domain superfamily/Winged helix DNA-binding domain"/>
    <property type="match status" value="1"/>
</dbReference>
<proteinExistence type="predicted"/>
<feature type="domain" description="HTH marR-type" evidence="4">
    <location>
        <begin position="16"/>
        <end position="113"/>
    </location>
</feature>
<dbReference type="PANTHER" id="PTHR33164">
    <property type="entry name" value="TRANSCRIPTIONAL REGULATOR, MARR FAMILY"/>
    <property type="match status" value="1"/>
</dbReference>
<protein>
    <submittedName>
        <fullName evidence="5">MarR family winged helix-turn-helix transcriptional regulator</fullName>
    </submittedName>
</protein>
<organism evidence="5 6">
    <name type="scientific">Actinokineospora soli</name>
    <dbReference type="NCBI Taxonomy" id="1048753"/>
    <lineage>
        <taxon>Bacteria</taxon>
        <taxon>Bacillati</taxon>
        <taxon>Actinomycetota</taxon>
        <taxon>Actinomycetes</taxon>
        <taxon>Pseudonocardiales</taxon>
        <taxon>Pseudonocardiaceae</taxon>
        <taxon>Actinokineospora</taxon>
    </lineage>
</organism>
<dbReference type="SUPFAM" id="SSF46785">
    <property type="entry name" value="Winged helix' DNA-binding domain"/>
    <property type="match status" value="1"/>
</dbReference>
<evidence type="ECO:0000256" key="1">
    <source>
        <dbReference type="ARBA" id="ARBA00023015"/>
    </source>
</evidence>
<reference evidence="6" key="1">
    <citation type="journal article" date="2019" name="Int. J. Syst. Evol. Microbiol.">
        <title>The Global Catalogue of Microorganisms (GCM) 10K type strain sequencing project: providing services to taxonomists for standard genome sequencing and annotation.</title>
        <authorList>
            <consortium name="The Broad Institute Genomics Platform"/>
            <consortium name="The Broad Institute Genome Sequencing Center for Infectious Disease"/>
            <person name="Wu L."/>
            <person name="Ma J."/>
        </authorList>
    </citation>
    <scope>NUCLEOTIDE SEQUENCE [LARGE SCALE GENOMIC DNA]</scope>
    <source>
        <strain evidence="6">JCM 17695</strain>
    </source>
</reference>
<dbReference type="InterPro" id="IPR036390">
    <property type="entry name" value="WH_DNA-bd_sf"/>
</dbReference>
<gene>
    <name evidence="5" type="ORF">ACFQV2_08690</name>
</gene>
<dbReference type="SMART" id="SM00347">
    <property type="entry name" value="HTH_MARR"/>
    <property type="match status" value="1"/>
</dbReference>
<dbReference type="InterPro" id="IPR011991">
    <property type="entry name" value="ArsR-like_HTH"/>
</dbReference>
<dbReference type="EMBL" id="JBHTEY010000004">
    <property type="protein sequence ID" value="MFC7613659.1"/>
    <property type="molecule type" value="Genomic_DNA"/>
</dbReference>
<evidence type="ECO:0000313" key="6">
    <source>
        <dbReference type="Proteomes" id="UP001596512"/>
    </source>
</evidence>
<evidence type="ECO:0000313" key="5">
    <source>
        <dbReference type="EMBL" id="MFC7613659.1"/>
    </source>
</evidence>
<dbReference type="Proteomes" id="UP001596512">
    <property type="component" value="Unassembled WGS sequence"/>
</dbReference>
<evidence type="ECO:0000256" key="2">
    <source>
        <dbReference type="ARBA" id="ARBA00023125"/>
    </source>
</evidence>
<dbReference type="InterPro" id="IPR039422">
    <property type="entry name" value="MarR/SlyA-like"/>
</dbReference>
<dbReference type="PANTHER" id="PTHR33164:SF64">
    <property type="entry name" value="TRANSCRIPTIONAL REGULATOR SLYA"/>
    <property type="match status" value="1"/>
</dbReference>
<comment type="caution">
    <text evidence="5">The sequence shown here is derived from an EMBL/GenBank/DDBJ whole genome shotgun (WGS) entry which is preliminary data.</text>
</comment>